<evidence type="ECO:0000313" key="1">
    <source>
        <dbReference type="EMBL" id="KAK9094047.1"/>
    </source>
</evidence>
<dbReference type="AlphaFoldDB" id="A0AAP0HR98"/>
<dbReference type="Proteomes" id="UP001419268">
    <property type="component" value="Unassembled WGS sequence"/>
</dbReference>
<gene>
    <name evidence="1" type="ORF">Scep_025516</name>
</gene>
<sequence>MGVLAVDMWICGWNNGCYPVYCRNSIGWSMLHLAKERAPFISEDELSYWSALHLLRERAPTPQNINSVRNLALQLTAKRRFMSLIIFSTISSQKIQKMSIKLHPWRHRLPTSMPKYIVPKIPYGPEVYNIENMFLHRDVWTNLGTLYHSMCDHALGELRLELHQCTRVGVSTDLVSAARTKDGTVEVVGKAPGKILSSEVWYSLLHATHSWVFIKDIYVKLRRGEIQRKQVEKLIKHKKLRKVQKMLKNGKDTSWGRDPCAKLVRQEVQISIFTLRCVGFRSVDYGGSVRAFTGLPAWAGPRPVEIFKAQAQSMLTGPGPGWGYQPSDQVYSRQSWETLWLCL</sequence>
<organism evidence="1 2">
    <name type="scientific">Stephania cephalantha</name>
    <dbReference type="NCBI Taxonomy" id="152367"/>
    <lineage>
        <taxon>Eukaryota</taxon>
        <taxon>Viridiplantae</taxon>
        <taxon>Streptophyta</taxon>
        <taxon>Embryophyta</taxon>
        <taxon>Tracheophyta</taxon>
        <taxon>Spermatophyta</taxon>
        <taxon>Magnoliopsida</taxon>
        <taxon>Ranunculales</taxon>
        <taxon>Menispermaceae</taxon>
        <taxon>Menispermoideae</taxon>
        <taxon>Cissampelideae</taxon>
        <taxon>Stephania</taxon>
    </lineage>
</organism>
<protein>
    <submittedName>
        <fullName evidence="1">Uncharacterized protein</fullName>
    </submittedName>
</protein>
<comment type="caution">
    <text evidence="1">The sequence shown here is derived from an EMBL/GenBank/DDBJ whole genome shotgun (WGS) entry which is preliminary data.</text>
</comment>
<reference evidence="1 2" key="1">
    <citation type="submission" date="2024-01" db="EMBL/GenBank/DDBJ databases">
        <title>Genome assemblies of Stephania.</title>
        <authorList>
            <person name="Yang L."/>
        </authorList>
    </citation>
    <scope>NUCLEOTIDE SEQUENCE [LARGE SCALE GENOMIC DNA]</scope>
    <source>
        <strain evidence="1">JXDWG</strain>
        <tissue evidence="1">Leaf</tissue>
    </source>
</reference>
<keyword evidence="2" id="KW-1185">Reference proteome</keyword>
<evidence type="ECO:0000313" key="2">
    <source>
        <dbReference type="Proteomes" id="UP001419268"/>
    </source>
</evidence>
<proteinExistence type="predicted"/>
<name>A0AAP0HR98_9MAGN</name>
<accession>A0AAP0HR98</accession>
<dbReference type="EMBL" id="JBBNAG010000011">
    <property type="protein sequence ID" value="KAK9094047.1"/>
    <property type="molecule type" value="Genomic_DNA"/>
</dbReference>